<feature type="non-terminal residue" evidence="2">
    <location>
        <position position="219"/>
    </location>
</feature>
<dbReference type="AlphaFoldDB" id="A0A0F8WNV1"/>
<dbReference type="EMBL" id="LAZR01063921">
    <property type="protein sequence ID" value="KKK58552.1"/>
    <property type="molecule type" value="Genomic_DNA"/>
</dbReference>
<sequence length="219" mass="24946">MKVGIIGLPGSGKSTIFQALVQQGKEIVQKGQNRIGTVRVPDVRVDELRSRYPRGKTIYAQVEYFLPGVLGHKKENIYDQKIWPRIRENDALIFVVRNFSGLGLPDPTPARDFNQLDQELVFADLVVLEKRLERLLLDKKRGVKKNPEELNLLMECQKFLDNGMPLRKSPELPTSRLLKGYAFVSAKPILVLFNNEDEDDQLPEIENLTSSEDCMVIRG</sequence>
<evidence type="ECO:0000313" key="2">
    <source>
        <dbReference type="EMBL" id="KKK58552.1"/>
    </source>
</evidence>
<name>A0A0F8WNV1_9ZZZZ</name>
<dbReference type="Gene3D" id="1.10.150.300">
    <property type="entry name" value="TGS-like domain"/>
    <property type="match status" value="1"/>
</dbReference>
<comment type="caution">
    <text evidence="2">The sequence shown here is derived from an EMBL/GenBank/DDBJ whole genome shotgun (WGS) entry which is preliminary data.</text>
</comment>
<dbReference type="SUPFAM" id="SSF52540">
    <property type="entry name" value="P-loop containing nucleoside triphosphate hydrolases"/>
    <property type="match status" value="1"/>
</dbReference>
<dbReference type="Gene3D" id="3.40.50.300">
    <property type="entry name" value="P-loop containing nucleotide triphosphate hydrolases"/>
    <property type="match status" value="1"/>
</dbReference>
<dbReference type="InterPro" id="IPR023192">
    <property type="entry name" value="TGS-like_dom_sf"/>
</dbReference>
<dbReference type="Gene3D" id="3.10.20.30">
    <property type="match status" value="1"/>
</dbReference>
<dbReference type="InterPro" id="IPR006073">
    <property type="entry name" value="GTP-bd"/>
</dbReference>
<dbReference type="GO" id="GO:0005525">
    <property type="term" value="F:GTP binding"/>
    <property type="evidence" value="ECO:0007669"/>
    <property type="project" value="InterPro"/>
</dbReference>
<organism evidence="2">
    <name type="scientific">marine sediment metagenome</name>
    <dbReference type="NCBI Taxonomy" id="412755"/>
    <lineage>
        <taxon>unclassified sequences</taxon>
        <taxon>metagenomes</taxon>
        <taxon>ecological metagenomes</taxon>
    </lineage>
</organism>
<dbReference type="PANTHER" id="PTHR23305:SF18">
    <property type="entry name" value="OBG-TYPE G DOMAIN-CONTAINING PROTEIN"/>
    <property type="match status" value="1"/>
</dbReference>
<dbReference type="PANTHER" id="PTHR23305">
    <property type="entry name" value="OBG GTPASE FAMILY"/>
    <property type="match status" value="1"/>
</dbReference>
<dbReference type="GO" id="GO:0005737">
    <property type="term" value="C:cytoplasm"/>
    <property type="evidence" value="ECO:0007669"/>
    <property type="project" value="TreeGrafter"/>
</dbReference>
<dbReference type="PRINTS" id="PR00326">
    <property type="entry name" value="GTP1OBG"/>
</dbReference>
<proteinExistence type="predicted"/>
<feature type="domain" description="G" evidence="1">
    <location>
        <begin position="2"/>
        <end position="109"/>
    </location>
</feature>
<dbReference type="InterPro" id="IPR012675">
    <property type="entry name" value="Beta-grasp_dom_sf"/>
</dbReference>
<dbReference type="InterPro" id="IPR027417">
    <property type="entry name" value="P-loop_NTPase"/>
</dbReference>
<protein>
    <recommendedName>
        <fullName evidence="1">G domain-containing protein</fullName>
    </recommendedName>
</protein>
<evidence type="ECO:0000259" key="1">
    <source>
        <dbReference type="Pfam" id="PF01926"/>
    </source>
</evidence>
<dbReference type="GO" id="GO:0016887">
    <property type="term" value="F:ATP hydrolysis activity"/>
    <property type="evidence" value="ECO:0007669"/>
    <property type="project" value="TreeGrafter"/>
</dbReference>
<gene>
    <name evidence="2" type="ORF">LCGC14_3043270</name>
</gene>
<accession>A0A0F8WNV1</accession>
<dbReference type="Pfam" id="PF01926">
    <property type="entry name" value="MMR_HSR1"/>
    <property type="match status" value="1"/>
</dbReference>
<reference evidence="2" key="1">
    <citation type="journal article" date="2015" name="Nature">
        <title>Complex archaea that bridge the gap between prokaryotes and eukaryotes.</title>
        <authorList>
            <person name="Spang A."/>
            <person name="Saw J.H."/>
            <person name="Jorgensen S.L."/>
            <person name="Zaremba-Niedzwiedzka K."/>
            <person name="Martijn J."/>
            <person name="Lind A.E."/>
            <person name="van Eijk R."/>
            <person name="Schleper C."/>
            <person name="Guy L."/>
            <person name="Ettema T.J."/>
        </authorList>
    </citation>
    <scope>NUCLEOTIDE SEQUENCE</scope>
</reference>